<sequence>MIQTVVKRDGRIVEFNEDKIISAIRKAMLQTDEGEDLFLIKAIAKNISCQGIKQMTVEDIQDMVEMELMKSPRKEVAKKYIAYRDQRNIARKAKTGNMFLEIIEIQSNEVTRENANMNADTPAGMMMKFASETTKPFVDDYLLTPEVRESIRLNYLHIHDKDYFPTKSLTCVQHPLDKILHDGFYAGHGESRPAKRIETASMLACISLETAQNEMHGGQAIPAFDYYLAPFVRKSFIEEIKILEQINGKSYESLYNSEIDDYLYHPLEQLEGDKRIIQHAINRTVSRVHQSMEAFIHNMNTIHSRGGNQVVFSSINYGTDTTAEGRCVIRELLKSTEEGVGNGGTAIFPIQIWKKKRGINYLPEDRNYDLYQYACKVSAHRFFPNFLNLDATFNQHEEWKSEDPERYNYEVATMGCRTRVFENRFGKKTSVGRGNISFSTINLVRLALECRNIENRKERLNTFYQKLDKLLNIMAVQLHQRFEFQKTAAPKQFPLLMSVLWEGSHELSNEDTIEKVINQGTLGIGFIGLAESLIALIGKHHGEDEEAQKLGLEIITYMRDKANEFSEKYQHNYSILATPAEGLAGRFTRQDKKDFGIIENITDKEYYTNSNHVPVYYKCSAHHKAKIEAPYHELTRGGHIFYVEIDGDATHNPEAIMTVVDMMDKYNMGYASVNHTRNRCLHCGYENASSHIEECPECGSENIDRLQRITGYLVGTTDRWNKAKLAELNDRVTHG</sequence>
<dbReference type="PANTHER" id="PTHR21075:SF0">
    <property type="entry name" value="ANAEROBIC RIBONUCLEOSIDE-TRIPHOSPHATE REDUCTASE"/>
    <property type="match status" value="1"/>
</dbReference>
<gene>
    <name evidence="5" type="ORF">C4S77_06820</name>
</gene>
<dbReference type="EMBL" id="PSZM01000040">
    <property type="protein sequence ID" value="PQL91519.1"/>
    <property type="molecule type" value="Genomic_DNA"/>
</dbReference>
<proteinExistence type="predicted"/>
<comment type="caution">
    <text evidence="5">The sequence shown here is derived from an EMBL/GenBank/DDBJ whole genome shotgun (WGS) entry which is preliminary data.</text>
</comment>
<dbReference type="PROSITE" id="PS51161">
    <property type="entry name" value="ATP_CONE"/>
    <property type="match status" value="1"/>
</dbReference>
<dbReference type="GO" id="GO:0004748">
    <property type="term" value="F:ribonucleoside-diphosphate reductase activity, thioredoxin disulfide as acceptor"/>
    <property type="evidence" value="ECO:0007669"/>
    <property type="project" value="TreeGrafter"/>
</dbReference>
<dbReference type="GO" id="GO:0009265">
    <property type="term" value="P:2'-deoxyribonucleotide biosynthetic process"/>
    <property type="evidence" value="ECO:0007669"/>
    <property type="project" value="TreeGrafter"/>
</dbReference>
<dbReference type="NCBIfam" id="NF005497">
    <property type="entry name" value="PRK07111.1"/>
    <property type="match status" value="1"/>
</dbReference>
<feature type="domain" description="ATP-cone" evidence="4">
    <location>
        <begin position="3"/>
        <end position="91"/>
    </location>
</feature>
<keyword evidence="1 3" id="KW-0547">Nucleotide-binding</keyword>
<dbReference type="NCBIfam" id="TIGR02487">
    <property type="entry name" value="NrdD"/>
    <property type="match status" value="1"/>
</dbReference>
<evidence type="ECO:0000313" key="6">
    <source>
        <dbReference type="Proteomes" id="UP000238042"/>
    </source>
</evidence>
<dbReference type="PANTHER" id="PTHR21075">
    <property type="entry name" value="ANAEROBIC RIBONUCLEOSIDE-TRIPHOSPHATE REDUCTASE"/>
    <property type="match status" value="1"/>
</dbReference>
<evidence type="ECO:0000313" key="5">
    <source>
        <dbReference type="EMBL" id="PQL91519.1"/>
    </source>
</evidence>
<dbReference type="GO" id="GO:0006260">
    <property type="term" value="P:DNA replication"/>
    <property type="evidence" value="ECO:0007669"/>
    <property type="project" value="InterPro"/>
</dbReference>
<keyword evidence="2 3" id="KW-0067">ATP-binding</keyword>
<dbReference type="InterPro" id="IPR012833">
    <property type="entry name" value="NrdD"/>
</dbReference>
<accession>A0A2S8AAB1</accession>
<evidence type="ECO:0000256" key="1">
    <source>
        <dbReference type="ARBA" id="ARBA00022741"/>
    </source>
</evidence>
<dbReference type="Proteomes" id="UP000238042">
    <property type="component" value="Unassembled WGS sequence"/>
</dbReference>
<dbReference type="GO" id="GO:0031250">
    <property type="term" value="C:anaerobic ribonucleoside-triphosphate reductase complex"/>
    <property type="evidence" value="ECO:0007669"/>
    <property type="project" value="TreeGrafter"/>
</dbReference>
<dbReference type="OrthoDB" id="9804622at2"/>
<dbReference type="GO" id="GO:0005524">
    <property type="term" value="F:ATP binding"/>
    <property type="evidence" value="ECO:0007669"/>
    <property type="project" value="UniProtKB-UniRule"/>
</dbReference>
<dbReference type="Gene3D" id="3.20.70.20">
    <property type="match status" value="1"/>
</dbReference>
<protein>
    <submittedName>
        <fullName evidence="5">Anaerobic ribonucleoside-triphosphate reductase</fullName>
    </submittedName>
</protein>
<dbReference type="RefSeq" id="WP_105246931.1">
    <property type="nucleotide sequence ID" value="NZ_PSZM01000040.1"/>
</dbReference>
<dbReference type="Pfam" id="PF03477">
    <property type="entry name" value="ATP-cone"/>
    <property type="match status" value="1"/>
</dbReference>
<name>A0A2S8AAB1_9FLAO</name>
<dbReference type="GO" id="GO:0008998">
    <property type="term" value="F:ribonucleoside-triphosphate reductase (thioredoxin) activity"/>
    <property type="evidence" value="ECO:0007669"/>
    <property type="project" value="InterPro"/>
</dbReference>
<dbReference type="Pfam" id="PF13597">
    <property type="entry name" value="NRDD"/>
    <property type="match status" value="1"/>
</dbReference>
<evidence type="ECO:0000259" key="4">
    <source>
        <dbReference type="PROSITE" id="PS51161"/>
    </source>
</evidence>
<dbReference type="AlphaFoldDB" id="A0A2S8AAB1"/>
<evidence type="ECO:0000256" key="3">
    <source>
        <dbReference type="PROSITE-ProRule" id="PRU00492"/>
    </source>
</evidence>
<reference evidence="5 6" key="1">
    <citation type="submission" date="2018-02" db="EMBL/GenBank/DDBJ databases">
        <title>Genome sequences of Apibacter spp., gut symbionts of Asian honey bees.</title>
        <authorList>
            <person name="Kwong W.K."/>
            <person name="Steele M.I."/>
            <person name="Moran N.A."/>
        </authorList>
    </citation>
    <scope>NUCLEOTIDE SEQUENCE [LARGE SCALE GENOMIC DNA]</scope>
    <source>
        <strain evidence="6">wkB301</strain>
    </source>
</reference>
<keyword evidence="6" id="KW-1185">Reference proteome</keyword>
<organism evidence="5 6">
    <name type="scientific">Apibacter adventoris</name>
    <dbReference type="NCBI Taxonomy" id="1679466"/>
    <lineage>
        <taxon>Bacteria</taxon>
        <taxon>Pseudomonadati</taxon>
        <taxon>Bacteroidota</taxon>
        <taxon>Flavobacteriia</taxon>
        <taxon>Flavobacteriales</taxon>
        <taxon>Weeksellaceae</taxon>
        <taxon>Apibacter</taxon>
    </lineage>
</organism>
<evidence type="ECO:0000256" key="2">
    <source>
        <dbReference type="ARBA" id="ARBA00022840"/>
    </source>
</evidence>
<dbReference type="InterPro" id="IPR005144">
    <property type="entry name" value="ATP-cone_dom"/>
</dbReference>
<dbReference type="SUPFAM" id="SSF51998">
    <property type="entry name" value="PFL-like glycyl radical enzymes"/>
    <property type="match status" value="1"/>
</dbReference>